<evidence type="ECO:0000313" key="10">
    <source>
        <dbReference type="EMBL" id="MDO5987084.1"/>
    </source>
</evidence>
<dbReference type="NCBIfam" id="TIGR04056">
    <property type="entry name" value="OMP_RagA_SusC"/>
    <property type="match status" value="1"/>
</dbReference>
<dbReference type="InterPro" id="IPR023997">
    <property type="entry name" value="TonB-dep_OMP_SusC/RagA_CS"/>
</dbReference>
<dbReference type="Gene3D" id="2.60.40.1120">
    <property type="entry name" value="Carboxypeptidase-like, regulatory domain"/>
    <property type="match status" value="1"/>
</dbReference>
<accession>A0ABT8X0C7</accession>
<evidence type="ECO:0000256" key="8">
    <source>
        <dbReference type="SAM" id="SignalP"/>
    </source>
</evidence>
<evidence type="ECO:0000259" key="9">
    <source>
        <dbReference type="Pfam" id="PF07715"/>
    </source>
</evidence>
<evidence type="ECO:0000256" key="2">
    <source>
        <dbReference type="ARBA" id="ARBA00022448"/>
    </source>
</evidence>
<proteinExistence type="inferred from homology"/>
<name>A0ABT8X0C7_9FLAO</name>
<gene>
    <name evidence="10" type="ORF">Q4Q39_06640</name>
</gene>
<organism evidence="10 11">
    <name type="scientific">Flavivirga amylovorans</name>
    <dbReference type="NCBI Taxonomy" id="870486"/>
    <lineage>
        <taxon>Bacteria</taxon>
        <taxon>Pseudomonadati</taxon>
        <taxon>Bacteroidota</taxon>
        <taxon>Flavobacteriia</taxon>
        <taxon>Flavobacteriales</taxon>
        <taxon>Flavobacteriaceae</taxon>
        <taxon>Flavivirga</taxon>
    </lineage>
</organism>
<dbReference type="InterPro" id="IPR012910">
    <property type="entry name" value="Plug_dom"/>
</dbReference>
<evidence type="ECO:0000256" key="4">
    <source>
        <dbReference type="ARBA" id="ARBA00022692"/>
    </source>
</evidence>
<feature type="signal peptide" evidence="8">
    <location>
        <begin position="1"/>
        <end position="23"/>
    </location>
</feature>
<dbReference type="InterPro" id="IPR036942">
    <property type="entry name" value="Beta-barrel_TonB_sf"/>
</dbReference>
<evidence type="ECO:0000313" key="11">
    <source>
        <dbReference type="Proteomes" id="UP001176891"/>
    </source>
</evidence>
<evidence type="ECO:0000256" key="3">
    <source>
        <dbReference type="ARBA" id="ARBA00022452"/>
    </source>
</evidence>
<keyword evidence="2 7" id="KW-0813">Transport</keyword>
<feature type="chain" id="PRO_5045330711" evidence="8">
    <location>
        <begin position="24"/>
        <end position="1001"/>
    </location>
</feature>
<dbReference type="NCBIfam" id="TIGR04057">
    <property type="entry name" value="SusC_RagA_signa"/>
    <property type="match status" value="1"/>
</dbReference>
<sequence length="1001" mass="109486">MKTKLSKTLLVFFICFSSLHLLAQQQITITGIVVDKTDKIPIAGANIIVKGTSRGTTSDFDGNYSLKVSTGDILVISYIGYTKMEKPVGTTTVINIELEQSLDALDEVVVIGYGTQKKRDVTGSVATISLEKLQEQPNSNFGQALQGAIPGAIVTLNSAGAEQGDINLLVRGRNSINAGNRPLVVLDGIIYSGNISDINVNDIKNMSVLKDASATAIYGSRGSNGVILIQSKKGKKGKPKISFNAFTAVNTLDNLPALHDGPGFAALKENREAGQLTDTEINSLLAGRETDWVELGTRTGYTQEYNLSISGATDNTNYFVSGGYHKAEGIMLNDDFERASLRANIELNISENLKFGASVLLTRLNRSGLGVNLSSTSGGILFANPLGNAFNDDGSLTINPWPEDQFFVNPLSNTLVTDEDISYKIFTSNFVEYKIPFIEGLSYRLNVGGEYRTRNRNRYYPRTTRRGLDANGEAEVITRIDDNLLIEHILNFNRTFGDHDIGFTGLYSVQRENINQSQFSATGFPSDDLTFRQFESSQSGILADDNDNFSIEENRISQMGRLNYSYKGKYLATLTVRRDGYSGFGINNKFGVFPSAALAWKISDESFFNTDGILNNLKLRLTYGEVGNEAVGAFTSLARLDVLNIVDDSDALLAGFVLDEISAPSVSWETTATTNIGLDIGLLKNKIQLNLDWYKGTTRDLLFNTLIPGINGDTNVFQNVGKTSNQGFEIGLNANIINTEDFSWNVSGSFAYNKNEVVELFGGLQQIQGGSSVLIVGQPILVNFDEKFDGIWQIGDDFANSAQKDALPGDVRLLNVVDRDINGDGIIDASDFSITPEDRVVQGQRDPTTTYGISTNLSYKNISLSISGNGLGGLTRQNNVKDVNPFDPVRRNIFVQDYWTPDNPINTFHRNAQGADNGIRFYENSSFFRVRDITLAYNIDKVLGESNSAKVYLTGRNLFTFTNFGGIDPELGVINGSISSSDAATRIPNQKQIVFGLNLNF</sequence>
<comment type="similarity">
    <text evidence="7">Belongs to the TonB-dependent receptor family.</text>
</comment>
<evidence type="ECO:0000256" key="1">
    <source>
        <dbReference type="ARBA" id="ARBA00004571"/>
    </source>
</evidence>
<evidence type="ECO:0000256" key="6">
    <source>
        <dbReference type="ARBA" id="ARBA00023237"/>
    </source>
</evidence>
<keyword evidence="3 7" id="KW-1134">Transmembrane beta strand</keyword>
<keyword evidence="10" id="KW-0675">Receptor</keyword>
<dbReference type="SUPFAM" id="SSF49464">
    <property type="entry name" value="Carboxypeptidase regulatory domain-like"/>
    <property type="match status" value="1"/>
</dbReference>
<evidence type="ECO:0000256" key="5">
    <source>
        <dbReference type="ARBA" id="ARBA00023136"/>
    </source>
</evidence>
<keyword evidence="6 7" id="KW-0998">Cell outer membrane</keyword>
<dbReference type="EMBL" id="JAUOEM010000002">
    <property type="protein sequence ID" value="MDO5987084.1"/>
    <property type="molecule type" value="Genomic_DNA"/>
</dbReference>
<dbReference type="Proteomes" id="UP001176891">
    <property type="component" value="Unassembled WGS sequence"/>
</dbReference>
<keyword evidence="8" id="KW-0732">Signal</keyword>
<dbReference type="InterPro" id="IPR018247">
    <property type="entry name" value="EF_Hand_1_Ca_BS"/>
</dbReference>
<keyword evidence="5 7" id="KW-0472">Membrane</keyword>
<dbReference type="Gene3D" id="2.170.130.10">
    <property type="entry name" value="TonB-dependent receptor, plug domain"/>
    <property type="match status" value="1"/>
</dbReference>
<dbReference type="InterPro" id="IPR008969">
    <property type="entry name" value="CarboxyPept-like_regulatory"/>
</dbReference>
<dbReference type="InterPro" id="IPR037066">
    <property type="entry name" value="Plug_dom_sf"/>
</dbReference>
<dbReference type="InterPro" id="IPR039426">
    <property type="entry name" value="TonB-dep_rcpt-like"/>
</dbReference>
<feature type="domain" description="TonB-dependent receptor plug" evidence="9">
    <location>
        <begin position="117"/>
        <end position="226"/>
    </location>
</feature>
<reference evidence="10" key="1">
    <citation type="submission" date="2023-07" db="EMBL/GenBank/DDBJ databases">
        <title>Two novel species in the genus Flavivirga.</title>
        <authorList>
            <person name="Kwon K."/>
        </authorList>
    </citation>
    <scope>NUCLEOTIDE SEQUENCE</scope>
    <source>
        <strain evidence="10">KACC 14157</strain>
    </source>
</reference>
<evidence type="ECO:0000256" key="7">
    <source>
        <dbReference type="PROSITE-ProRule" id="PRU01360"/>
    </source>
</evidence>
<dbReference type="Pfam" id="PF07715">
    <property type="entry name" value="Plug"/>
    <property type="match status" value="1"/>
</dbReference>
<dbReference type="PROSITE" id="PS00018">
    <property type="entry name" value="EF_HAND_1"/>
    <property type="match status" value="1"/>
</dbReference>
<dbReference type="SUPFAM" id="SSF56935">
    <property type="entry name" value="Porins"/>
    <property type="match status" value="1"/>
</dbReference>
<dbReference type="Gene3D" id="2.40.170.20">
    <property type="entry name" value="TonB-dependent receptor, beta-barrel domain"/>
    <property type="match status" value="1"/>
</dbReference>
<keyword evidence="4 7" id="KW-0812">Transmembrane</keyword>
<dbReference type="RefSeq" id="WP_303281629.1">
    <property type="nucleotide sequence ID" value="NZ_BAABCZ010000005.1"/>
</dbReference>
<dbReference type="InterPro" id="IPR023996">
    <property type="entry name" value="TonB-dep_OMP_SusC/RagA"/>
</dbReference>
<keyword evidence="11" id="KW-1185">Reference proteome</keyword>
<comment type="caution">
    <text evidence="10">The sequence shown here is derived from an EMBL/GenBank/DDBJ whole genome shotgun (WGS) entry which is preliminary data.</text>
</comment>
<dbReference type="PROSITE" id="PS52016">
    <property type="entry name" value="TONB_DEPENDENT_REC_3"/>
    <property type="match status" value="1"/>
</dbReference>
<dbReference type="Pfam" id="PF13715">
    <property type="entry name" value="CarbopepD_reg_2"/>
    <property type="match status" value="1"/>
</dbReference>
<comment type="subcellular location">
    <subcellularLocation>
        <location evidence="1 7">Cell outer membrane</location>
        <topology evidence="1 7">Multi-pass membrane protein</topology>
    </subcellularLocation>
</comment>
<protein>
    <submittedName>
        <fullName evidence="10">TonB-dependent receptor</fullName>
    </submittedName>
</protein>